<dbReference type="InParanoid" id="E3NMK4"/>
<gene>
    <name evidence="1" type="ORF">CRE_12388</name>
</gene>
<reference evidence="1" key="1">
    <citation type="submission" date="2007-07" db="EMBL/GenBank/DDBJ databases">
        <title>PCAP assembly of the Caenorhabditis remanei genome.</title>
        <authorList>
            <consortium name="The Caenorhabditis remanei Sequencing Consortium"/>
            <person name="Wilson R.K."/>
        </authorList>
    </citation>
    <scope>NUCLEOTIDE SEQUENCE [LARGE SCALE GENOMIC DNA]</scope>
    <source>
        <strain evidence="1">PB4641</strain>
    </source>
</reference>
<proteinExistence type="predicted"/>
<organism evidence="2">
    <name type="scientific">Caenorhabditis remanei</name>
    <name type="common">Caenorhabditis vulgaris</name>
    <dbReference type="NCBI Taxonomy" id="31234"/>
    <lineage>
        <taxon>Eukaryota</taxon>
        <taxon>Metazoa</taxon>
        <taxon>Ecdysozoa</taxon>
        <taxon>Nematoda</taxon>
        <taxon>Chromadorea</taxon>
        <taxon>Rhabditida</taxon>
        <taxon>Rhabditina</taxon>
        <taxon>Rhabditomorpha</taxon>
        <taxon>Rhabditoidea</taxon>
        <taxon>Rhabditidae</taxon>
        <taxon>Peloderinae</taxon>
        <taxon>Caenorhabditis</taxon>
    </lineage>
</organism>
<sequence>MYNHGYVVESRGNNYSNRVYLKAHGQQSPHWIVQVSREPYVWKATLLLFVHLRDFFRPTTVHFDPGDLRYVLKNVKGVRIDATGGLVASDELMSWKADFFHDIKDHDDGLAWDKTRRTQHIRYTDPRSGRYYIRTDGTIATVVKWNANGS</sequence>
<dbReference type="HOGENOM" id="CLU_1742283_0_0_1"/>
<keyword evidence="2" id="KW-1185">Reference proteome</keyword>
<protein>
    <submittedName>
        <fullName evidence="1">Uncharacterized protein</fullName>
    </submittedName>
</protein>
<accession>E3NMK4</accession>
<name>E3NMK4_CAERE</name>
<evidence type="ECO:0000313" key="1">
    <source>
        <dbReference type="EMBL" id="EFP08326.1"/>
    </source>
</evidence>
<dbReference type="EMBL" id="DS269063">
    <property type="protein sequence ID" value="EFP08326.1"/>
    <property type="molecule type" value="Genomic_DNA"/>
</dbReference>
<dbReference type="AlphaFoldDB" id="E3NMK4"/>
<dbReference type="Proteomes" id="UP000008281">
    <property type="component" value="Unassembled WGS sequence"/>
</dbReference>
<evidence type="ECO:0000313" key="2">
    <source>
        <dbReference type="Proteomes" id="UP000008281"/>
    </source>
</evidence>